<keyword evidence="1" id="KW-1185">Reference proteome</keyword>
<reference evidence="2" key="1">
    <citation type="submission" date="2022-11" db="UniProtKB">
        <authorList>
            <consortium name="WormBaseParasite"/>
        </authorList>
    </citation>
    <scope>IDENTIFICATION</scope>
</reference>
<evidence type="ECO:0000313" key="2">
    <source>
        <dbReference type="WBParaSite" id="PSAMB.scaffold1185size34803.g11499.t1"/>
    </source>
</evidence>
<dbReference type="Proteomes" id="UP000887566">
    <property type="component" value="Unplaced"/>
</dbReference>
<evidence type="ECO:0000313" key="1">
    <source>
        <dbReference type="Proteomes" id="UP000887566"/>
    </source>
</evidence>
<dbReference type="AlphaFoldDB" id="A0A914USN8"/>
<sequence>MQASSVPTDVEALKIPPMYKSYERRNPNGSGFLKETFLRYDSKDYRGYRAGSRSLFFASQRSLQLLNTTADIYTDGIFETTPGLFSQFYTIHVRYQGGKHTIPCLYIFMPNWQKQTYIKVLHLKQLCLQMSLLLLYHDRLRTGRSGSFPASMTES</sequence>
<name>A0A914USN8_9BILA</name>
<proteinExistence type="predicted"/>
<protein>
    <submittedName>
        <fullName evidence="2">Uncharacterized protein</fullName>
    </submittedName>
</protein>
<accession>A0A914USN8</accession>
<dbReference type="WBParaSite" id="PSAMB.scaffold1185size34803.g11499.t1">
    <property type="protein sequence ID" value="PSAMB.scaffold1185size34803.g11499.t1"/>
    <property type="gene ID" value="PSAMB.scaffold1185size34803.g11499"/>
</dbReference>
<organism evidence="1 2">
    <name type="scientific">Plectus sambesii</name>
    <dbReference type="NCBI Taxonomy" id="2011161"/>
    <lineage>
        <taxon>Eukaryota</taxon>
        <taxon>Metazoa</taxon>
        <taxon>Ecdysozoa</taxon>
        <taxon>Nematoda</taxon>
        <taxon>Chromadorea</taxon>
        <taxon>Plectida</taxon>
        <taxon>Plectina</taxon>
        <taxon>Plectoidea</taxon>
        <taxon>Plectidae</taxon>
        <taxon>Plectus</taxon>
    </lineage>
</organism>